<protein>
    <submittedName>
        <fullName evidence="1">Uncharacterized protein</fullName>
    </submittedName>
</protein>
<sequence length="66" mass="7324">MPRTRTFEEEVATEMLIVRPDGKLVVRSSQVDEGDERRKDVASKWSEWLKIVESHKGPGGTGAPGS</sequence>
<keyword evidence="2" id="KW-1185">Reference proteome</keyword>
<evidence type="ECO:0000313" key="1">
    <source>
        <dbReference type="EMBL" id="MBP3958038.1"/>
    </source>
</evidence>
<dbReference type="EMBL" id="JAGKQQ010000001">
    <property type="protein sequence ID" value="MBP3958038.1"/>
    <property type="molecule type" value="Genomic_DNA"/>
</dbReference>
<evidence type="ECO:0000313" key="2">
    <source>
        <dbReference type="Proteomes" id="UP000676565"/>
    </source>
</evidence>
<reference evidence="1 2" key="1">
    <citation type="submission" date="2021-04" db="EMBL/GenBank/DDBJ databases">
        <authorList>
            <person name="Ivanova A."/>
        </authorList>
    </citation>
    <scope>NUCLEOTIDE SEQUENCE [LARGE SCALE GENOMIC DNA]</scope>
    <source>
        <strain evidence="1 2">G18</strain>
    </source>
</reference>
<gene>
    <name evidence="1" type="ORF">J8F10_22510</name>
</gene>
<organism evidence="1 2">
    <name type="scientific">Gemmata palustris</name>
    <dbReference type="NCBI Taxonomy" id="2822762"/>
    <lineage>
        <taxon>Bacteria</taxon>
        <taxon>Pseudomonadati</taxon>
        <taxon>Planctomycetota</taxon>
        <taxon>Planctomycetia</taxon>
        <taxon>Gemmatales</taxon>
        <taxon>Gemmataceae</taxon>
        <taxon>Gemmata</taxon>
    </lineage>
</organism>
<comment type="caution">
    <text evidence="1">The sequence shown here is derived from an EMBL/GenBank/DDBJ whole genome shotgun (WGS) entry which is preliminary data.</text>
</comment>
<name>A0ABS5BWI0_9BACT</name>
<proteinExistence type="predicted"/>
<accession>A0ABS5BWI0</accession>
<dbReference type="Proteomes" id="UP000676565">
    <property type="component" value="Unassembled WGS sequence"/>
</dbReference>
<dbReference type="RefSeq" id="WP_210657658.1">
    <property type="nucleotide sequence ID" value="NZ_JAGKQQ010000001.1"/>
</dbReference>